<feature type="region of interest" description="Disordered" evidence="1">
    <location>
        <begin position="1"/>
        <end position="80"/>
    </location>
</feature>
<sequence>MARATRSAATTTTPAENSKPADSPPSSRKGASKKRKRNSNAENGDSPPAKHARTDGKEDSSPQPEPQVEGSKEVELSSSGDVPIQDADAANILEVLELVDNQGLLDRVFPLPTQSGETTSPESSTNPPTMHSFRELLKSSSQFPLSVLRAAVKHLYPISSHPRSRPSEPAVQQLRFCNLANSLLDQASRNNTSVPLHVESLTGESELQDGEDAATSSQASTSGLKPRKYALVQHLPTGDWWTSASAGVPAAEGKEPDWKGLHTAKAELVAVFPTPSGSDLASKHTLGDYVTKKPPGTARYKPAPPRRVSCGKFLYYGPYASFAPCFDQDGVEVGRTAMGEVIFQQEMKRRLRALAKGKRRAFIGASEAVAEDVTMQDTTDEGAGAPSEKVDLARSIEALLPPEDVEAIKSSLTTLEMEQAVDELLQRNAKALQRLEELQLARFREQGEGSSIVEVGSEEWDVAQGILDSLAVLASLRPRPSNSDSEQSPIVPPPSVLHKLQRTLPIGATEGWYGTLPEGRTTAFRDDTTVHVRSSATASRTVTATAQATPAVPTTPAAKTAAPSTVPPYTPYSYSSSYQSSQYRGGYGTYNPAQSGGLLPELRATRAGGHGLALPQRANQAGATTPGRATPQPGTAGTTGYSGYYAGQAQQAAQATPQRAVANTVMSTAKPYQPGVGWGAGTAAAAAGGTTGGYVAPTLPPHMRSAAATPAGTPPPATAATASGYAYYGGYQAPR</sequence>
<comment type="caution">
    <text evidence="2">The sequence shown here is derived from an EMBL/GenBank/DDBJ whole genome shotgun (WGS) entry which is preliminary data.</text>
</comment>
<organism evidence="2 3">
    <name type="scientific">Trametes cubensis</name>
    <dbReference type="NCBI Taxonomy" id="1111947"/>
    <lineage>
        <taxon>Eukaryota</taxon>
        <taxon>Fungi</taxon>
        <taxon>Dikarya</taxon>
        <taxon>Basidiomycota</taxon>
        <taxon>Agaricomycotina</taxon>
        <taxon>Agaricomycetes</taxon>
        <taxon>Polyporales</taxon>
        <taxon>Polyporaceae</taxon>
        <taxon>Trametes</taxon>
    </lineage>
</organism>
<feature type="compositionally biased region" description="Low complexity" evidence="1">
    <location>
        <begin position="535"/>
        <end position="564"/>
    </location>
</feature>
<feature type="compositionally biased region" description="Polar residues" evidence="1">
    <location>
        <begin position="214"/>
        <end position="223"/>
    </location>
</feature>
<feature type="region of interest" description="Disordered" evidence="1">
    <location>
        <begin position="535"/>
        <end position="577"/>
    </location>
</feature>
<feature type="region of interest" description="Disordered" evidence="1">
    <location>
        <begin position="203"/>
        <end position="223"/>
    </location>
</feature>
<gene>
    <name evidence="2" type="ORF">ONZ51_g3366</name>
</gene>
<keyword evidence="3" id="KW-1185">Reference proteome</keyword>
<evidence type="ECO:0000313" key="2">
    <source>
        <dbReference type="EMBL" id="KAJ8488677.1"/>
    </source>
</evidence>
<evidence type="ECO:0000256" key="1">
    <source>
        <dbReference type="SAM" id="MobiDB-lite"/>
    </source>
</evidence>
<feature type="compositionally biased region" description="Low complexity" evidence="1">
    <location>
        <begin position="621"/>
        <end position="641"/>
    </location>
</feature>
<accession>A0AAD7TXR2</accession>
<dbReference type="EMBL" id="JAPEVG010000059">
    <property type="protein sequence ID" value="KAJ8488677.1"/>
    <property type="molecule type" value="Genomic_DNA"/>
</dbReference>
<feature type="region of interest" description="Disordered" evidence="1">
    <location>
        <begin position="618"/>
        <end position="641"/>
    </location>
</feature>
<name>A0AAD7TXR2_9APHY</name>
<dbReference type="Proteomes" id="UP001215151">
    <property type="component" value="Unassembled WGS sequence"/>
</dbReference>
<protein>
    <submittedName>
        <fullName evidence="2">Uncharacterized protein</fullName>
    </submittedName>
</protein>
<proteinExistence type="predicted"/>
<feature type="compositionally biased region" description="Low complexity" evidence="1">
    <location>
        <begin position="1"/>
        <end position="15"/>
    </location>
</feature>
<dbReference type="AlphaFoldDB" id="A0AAD7TXR2"/>
<evidence type="ECO:0000313" key="3">
    <source>
        <dbReference type="Proteomes" id="UP001215151"/>
    </source>
</evidence>
<reference evidence="2" key="1">
    <citation type="submission" date="2022-11" db="EMBL/GenBank/DDBJ databases">
        <title>Genome Sequence of Cubamyces cubensis.</title>
        <authorList>
            <person name="Buettner E."/>
        </authorList>
    </citation>
    <scope>NUCLEOTIDE SEQUENCE</scope>
    <source>
        <strain evidence="2">MPL-01</strain>
    </source>
</reference>